<feature type="region of interest" description="Disordered" evidence="1">
    <location>
        <begin position="35"/>
        <end position="88"/>
    </location>
</feature>
<reference evidence="2 4" key="2">
    <citation type="journal article" date="2013" name="Nature">
        <title>Insights into bilaterian evolution from three spiralian genomes.</title>
        <authorList>
            <person name="Simakov O."/>
            <person name="Marletaz F."/>
            <person name="Cho S.J."/>
            <person name="Edsinger-Gonzales E."/>
            <person name="Havlak P."/>
            <person name="Hellsten U."/>
            <person name="Kuo D.H."/>
            <person name="Larsson T."/>
            <person name="Lv J."/>
            <person name="Arendt D."/>
            <person name="Savage R."/>
            <person name="Osoegawa K."/>
            <person name="de Jong P."/>
            <person name="Grimwood J."/>
            <person name="Chapman J.A."/>
            <person name="Shapiro H."/>
            <person name="Aerts A."/>
            <person name="Otillar R.P."/>
            <person name="Terry A.Y."/>
            <person name="Boore J.L."/>
            <person name="Grigoriev I.V."/>
            <person name="Lindberg D.R."/>
            <person name="Seaver E.C."/>
            <person name="Weisblat D.A."/>
            <person name="Putnam N.H."/>
            <person name="Rokhsar D.S."/>
        </authorList>
    </citation>
    <scope>NUCLEOTIDE SEQUENCE</scope>
    <source>
        <strain evidence="2 4">I ESC-2004</strain>
    </source>
</reference>
<name>R7TSW1_CAPTE</name>
<evidence type="ECO:0000313" key="2">
    <source>
        <dbReference type="EMBL" id="ELT94115.1"/>
    </source>
</evidence>
<evidence type="ECO:0000313" key="3">
    <source>
        <dbReference type="EnsemblMetazoa" id="CapteP214089"/>
    </source>
</evidence>
<dbReference type="HOGENOM" id="CLU_883509_0_0_1"/>
<accession>R7TSW1</accession>
<evidence type="ECO:0000256" key="1">
    <source>
        <dbReference type="SAM" id="MobiDB-lite"/>
    </source>
</evidence>
<evidence type="ECO:0000313" key="4">
    <source>
        <dbReference type="Proteomes" id="UP000014760"/>
    </source>
</evidence>
<gene>
    <name evidence="2" type="ORF">CAPTEDRAFT_214089</name>
</gene>
<reference evidence="4" key="1">
    <citation type="submission" date="2012-12" db="EMBL/GenBank/DDBJ databases">
        <authorList>
            <person name="Hellsten U."/>
            <person name="Grimwood J."/>
            <person name="Chapman J.A."/>
            <person name="Shapiro H."/>
            <person name="Aerts A."/>
            <person name="Otillar R.P."/>
            <person name="Terry A.Y."/>
            <person name="Boore J.L."/>
            <person name="Simakov O."/>
            <person name="Marletaz F."/>
            <person name="Cho S.-J."/>
            <person name="Edsinger-Gonzales E."/>
            <person name="Havlak P."/>
            <person name="Kuo D.-H."/>
            <person name="Larsson T."/>
            <person name="Lv J."/>
            <person name="Arendt D."/>
            <person name="Savage R."/>
            <person name="Osoegawa K."/>
            <person name="de Jong P."/>
            <person name="Lindberg D.R."/>
            <person name="Seaver E.C."/>
            <person name="Weisblat D.A."/>
            <person name="Putnam N.H."/>
            <person name="Grigoriev I.V."/>
            <person name="Rokhsar D.S."/>
        </authorList>
    </citation>
    <scope>NUCLEOTIDE SEQUENCE</scope>
    <source>
        <strain evidence="4">I ESC-2004</strain>
    </source>
</reference>
<dbReference type="AlphaFoldDB" id="R7TSW1"/>
<dbReference type="EnsemblMetazoa" id="CapteT214089">
    <property type="protein sequence ID" value="CapteP214089"/>
    <property type="gene ID" value="CapteG214089"/>
</dbReference>
<reference evidence="3" key="3">
    <citation type="submission" date="2015-06" db="UniProtKB">
        <authorList>
            <consortium name="EnsemblMetazoa"/>
        </authorList>
    </citation>
    <scope>IDENTIFICATION</scope>
</reference>
<organism evidence="2">
    <name type="scientific">Capitella teleta</name>
    <name type="common">Polychaete worm</name>
    <dbReference type="NCBI Taxonomy" id="283909"/>
    <lineage>
        <taxon>Eukaryota</taxon>
        <taxon>Metazoa</taxon>
        <taxon>Spiralia</taxon>
        <taxon>Lophotrochozoa</taxon>
        <taxon>Annelida</taxon>
        <taxon>Polychaeta</taxon>
        <taxon>Sedentaria</taxon>
        <taxon>Scolecida</taxon>
        <taxon>Capitellidae</taxon>
        <taxon>Capitella</taxon>
    </lineage>
</organism>
<feature type="region of interest" description="Disordered" evidence="1">
    <location>
        <begin position="293"/>
        <end position="315"/>
    </location>
</feature>
<protein>
    <submittedName>
        <fullName evidence="2 3">Uncharacterized protein</fullName>
    </submittedName>
</protein>
<dbReference type="Proteomes" id="UP000014760">
    <property type="component" value="Unassembled WGS sequence"/>
</dbReference>
<dbReference type="EMBL" id="KB309537">
    <property type="protein sequence ID" value="ELT94115.1"/>
    <property type="molecule type" value="Genomic_DNA"/>
</dbReference>
<dbReference type="EMBL" id="AMQN01000310">
    <property type="status" value="NOT_ANNOTATED_CDS"/>
    <property type="molecule type" value="Genomic_DNA"/>
</dbReference>
<keyword evidence="4" id="KW-1185">Reference proteome</keyword>
<feature type="compositionally biased region" description="Acidic residues" evidence="1">
    <location>
        <begin position="304"/>
        <end position="315"/>
    </location>
</feature>
<proteinExistence type="predicted"/>
<sequence>MSFFLIGVSWSIRRHSLDARSTSLRTRMFMASCRQASPCPTPHDVIDSNSDENDEVNSMSDDMNDAVRNRTSQDNAVRHRTSQSERRVGFAGVEQTEDIHFTLGGEGQEDDDLFMTSPPSQPIPIPLASGASEWSASHRLTDAFFTPPRVYMGGNLRHFSVGSSSGFVSGDWTSEASPAAVPSTGDASLSVQVRSRDRTQSEALFGHRSSITEACSPLVNRRDRSHSAPSILTPAQRQCAEELRRISDEFDRFYHSMDHDRDVAPGNQRPASFPRFRQRSLTAWWQNVVQVLRPSRPSPHSPIEESDPGAEDLQR</sequence>